<feature type="compositionally biased region" description="Polar residues" evidence="4">
    <location>
        <begin position="295"/>
        <end position="305"/>
    </location>
</feature>
<comment type="catalytic activity">
    <reaction evidence="1">
        <text>Hydrolyzes the link between N-acetylmuramoyl residues and L-amino acid residues in certain cell-wall glycopeptides.</text>
        <dbReference type="EC" id="3.5.1.28"/>
    </reaction>
</comment>
<proteinExistence type="predicted"/>
<dbReference type="InterPro" id="IPR050695">
    <property type="entry name" value="N-acetylmuramoyl_amidase_3"/>
</dbReference>
<dbReference type="SMART" id="SM00646">
    <property type="entry name" value="Ami_3"/>
    <property type="match status" value="1"/>
</dbReference>
<feature type="compositionally biased region" description="Basic and acidic residues" evidence="4">
    <location>
        <begin position="92"/>
        <end position="101"/>
    </location>
</feature>
<dbReference type="RefSeq" id="WP_100590572.1">
    <property type="nucleotide sequence ID" value="NZ_CP015578.1"/>
</dbReference>
<evidence type="ECO:0000256" key="4">
    <source>
        <dbReference type="SAM" id="MobiDB-lite"/>
    </source>
</evidence>
<evidence type="ECO:0000313" key="7">
    <source>
        <dbReference type="Proteomes" id="UP000202031"/>
    </source>
</evidence>
<dbReference type="GO" id="GO:0030288">
    <property type="term" value="C:outer membrane-bounded periplasmic space"/>
    <property type="evidence" value="ECO:0007669"/>
    <property type="project" value="TreeGrafter"/>
</dbReference>
<feature type="region of interest" description="Disordered" evidence="4">
    <location>
        <begin position="92"/>
        <end position="152"/>
    </location>
</feature>
<dbReference type="PANTHER" id="PTHR30404">
    <property type="entry name" value="N-ACETYLMURAMOYL-L-ALANINE AMIDASE"/>
    <property type="match status" value="1"/>
</dbReference>
<dbReference type="Proteomes" id="UP000202031">
    <property type="component" value="Chromosome"/>
</dbReference>
<evidence type="ECO:0000256" key="1">
    <source>
        <dbReference type="ARBA" id="ARBA00001561"/>
    </source>
</evidence>
<dbReference type="GO" id="GO:0009253">
    <property type="term" value="P:peptidoglycan catabolic process"/>
    <property type="evidence" value="ECO:0007669"/>
    <property type="project" value="InterPro"/>
</dbReference>
<feature type="region of interest" description="Disordered" evidence="4">
    <location>
        <begin position="279"/>
        <end position="305"/>
    </location>
</feature>
<evidence type="ECO:0000256" key="3">
    <source>
        <dbReference type="ARBA" id="ARBA00022801"/>
    </source>
</evidence>
<evidence type="ECO:0000256" key="2">
    <source>
        <dbReference type="ARBA" id="ARBA00011901"/>
    </source>
</evidence>
<dbReference type="GeneID" id="46921107"/>
<dbReference type="EMBL" id="CP015578">
    <property type="protein sequence ID" value="ARQ97380.1"/>
    <property type="molecule type" value="Genomic_DNA"/>
</dbReference>
<evidence type="ECO:0000313" key="6">
    <source>
        <dbReference type="EMBL" id="ARQ97380.1"/>
    </source>
</evidence>
<sequence length="536" mass="59959">MGKIVKFLLPFFLAIFAFGGGVFDDFDNKFTKANKQDRIQIYHELKGVYLNSILNDNEKLKLESLKRLVSGAKILGVDDSVYAKELKSIENKKDEKPKATAENKIQTQNKTETKNQAKTQNKAQATKQEKAQAKANEKSQNKTDNKTPAKAEAKAATKTAVKTMAKSENKSNQIAKILSLSSSKNAFVVNLNTNSNKIDIKSSELNQSKSYRKIFEFDGVLTTKYENKKSQISDQIRVAQFNKERVRIVFTDDKEQDIEYKFDGNSIIFTLKNSKNTTQKATTKAVSKTDKKPTTQKNSQKTPTKVANQAKGKIVVLDAGHGGKDAGAVGKNKLYEKNIVLNIALEAGKILKNRGYKVYYTRSNDKFINLRDRTSFANEKKADIFISIHANAAPNEKKAKEMQGIETYFLSPTRSERSMQAANLENKADTDEMNYFTKISYLNFLNREKIIASNKLAIDVQSNLLSAVKSKFKVVDGGVREAPFWVLVGALMPAVLIEAGYITHTNDHKLLSNKSYTDKIALGIADGIDDYFAKNQ</sequence>
<organism evidence="6 7">
    <name type="scientific">Campylobacter lanienae NCTC 13004</name>
    <dbReference type="NCBI Taxonomy" id="1031753"/>
    <lineage>
        <taxon>Bacteria</taxon>
        <taxon>Pseudomonadati</taxon>
        <taxon>Campylobacterota</taxon>
        <taxon>Epsilonproteobacteria</taxon>
        <taxon>Campylobacterales</taxon>
        <taxon>Campylobacteraceae</taxon>
        <taxon>Campylobacter</taxon>
    </lineage>
</organism>
<name>A0A1X9SMD4_9BACT</name>
<reference evidence="7" key="1">
    <citation type="journal article" date="2017" name="Genome Biol. Evol.">
        <title>Comparative Genomic Analysis Identifies a Campylobacter Clade Deficient in Selenium Metabolism.</title>
        <authorList>
            <person name="Miller W.G."/>
            <person name="Yee E."/>
            <person name="Lopes B.S."/>
            <person name="Chapman M.H."/>
            <person name="Huynh S."/>
            <person name="Bono J.L."/>
            <person name="Parker C.T."/>
            <person name="Strachan N.J.C."/>
            <person name="Forbes K.J."/>
        </authorList>
    </citation>
    <scope>NUCLEOTIDE SEQUENCE [LARGE SCALE GENOMIC DNA]</scope>
    <source>
        <strain evidence="7">NCTC 13004</strain>
    </source>
</reference>
<dbReference type="AlphaFoldDB" id="A0A1X9SMD4"/>
<dbReference type="SUPFAM" id="SSF53187">
    <property type="entry name" value="Zn-dependent exopeptidases"/>
    <property type="match status" value="1"/>
</dbReference>
<keyword evidence="3 6" id="KW-0378">Hydrolase</keyword>
<dbReference type="GO" id="GO:0008745">
    <property type="term" value="F:N-acetylmuramoyl-L-alanine amidase activity"/>
    <property type="evidence" value="ECO:0007669"/>
    <property type="project" value="UniProtKB-EC"/>
</dbReference>
<feature type="domain" description="MurNAc-LAA" evidence="5">
    <location>
        <begin position="374"/>
        <end position="529"/>
    </location>
</feature>
<dbReference type="Gene3D" id="3.40.630.40">
    <property type="entry name" value="Zn-dependent exopeptidases"/>
    <property type="match status" value="1"/>
</dbReference>
<evidence type="ECO:0000259" key="5">
    <source>
        <dbReference type="SMART" id="SM00646"/>
    </source>
</evidence>
<dbReference type="Pfam" id="PF01520">
    <property type="entry name" value="Amidase_3"/>
    <property type="match status" value="1"/>
</dbReference>
<dbReference type="FunFam" id="3.40.630.40:FF:000005">
    <property type="entry name" value="N-acetylmuramoyl-L-alanine amidase (AmiA)"/>
    <property type="match status" value="1"/>
</dbReference>
<feature type="compositionally biased region" description="Low complexity" evidence="4">
    <location>
        <begin position="114"/>
        <end position="126"/>
    </location>
</feature>
<gene>
    <name evidence="6" type="primary">amiA</name>
    <name evidence="6" type="ORF">CLAN_0632</name>
</gene>
<feature type="compositionally biased region" description="Basic and acidic residues" evidence="4">
    <location>
        <begin position="127"/>
        <end position="152"/>
    </location>
</feature>
<dbReference type="InterPro" id="IPR002508">
    <property type="entry name" value="MurNAc-LAA_cat"/>
</dbReference>
<dbReference type="PANTHER" id="PTHR30404:SF0">
    <property type="entry name" value="N-ACETYLMURAMOYL-L-ALANINE AMIDASE AMIC"/>
    <property type="match status" value="1"/>
</dbReference>
<dbReference type="CDD" id="cd02696">
    <property type="entry name" value="MurNAc-LAA"/>
    <property type="match status" value="1"/>
</dbReference>
<protein>
    <recommendedName>
        <fullName evidence="2">N-acetylmuramoyl-L-alanine amidase</fullName>
        <ecNumber evidence="2">3.5.1.28</ecNumber>
    </recommendedName>
</protein>
<dbReference type="EC" id="3.5.1.28" evidence="2"/>
<reference evidence="7" key="2">
    <citation type="journal article" date="2017" name="Genome Biol. Evol.">
        <title>Comparative genomic analysis identifies a Campylobacter clade deficient in selenium metabolism.</title>
        <authorList>
            <person name="Miller W.G."/>
            <person name="Yee E."/>
            <person name="Lopes B.S."/>
            <person name="Chapman M.H."/>
            <person name="Huynh S."/>
            <person name="Bono J.L."/>
            <person name="Parker C.T."/>
            <person name="Strachan N.J.C."/>
            <person name="Forbes K.J."/>
        </authorList>
    </citation>
    <scope>NUCLEOTIDE SEQUENCE [LARGE SCALE GENOMIC DNA]</scope>
    <source>
        <strain evidence="7">NCTC 13004</strain>
    </source>
</reference>
<dbReference type="KEGG" id="clx:CLAN_0632"/>
<accession>A0A1X9SMD4</accession>